<dbReference type="EC" id="6.3.2.12" evidence="6"/>
<evidence type="ECO:0000256" key="4">
    <source>
        <dbReference type="ARBA" id="ARBA00008276"/>
    </source>
</evidence>
<organism evidence="21 22">
    <name type="scientific">Tessaracoccus antarcticus</name>
    <dbReference type="NCBI Taxonomy" id="2479848"/>
    <lineage>
        <taxon>Bacteria</taxon>
        <taxon>Bacillati</taxon>
        <taxon>Actinomycetota</taxon>
        <taxon>Actinomycetes</taxon>
        <taxon>Propionibacteriales</taxon>
        <taxon>Propionibacteriaceae</taxon>
        <taxon>Tessaracoccus</taxon>
    </lineage>
</organism>
<dbReference type="GO" id="GO:0005737">
    <property type="term" value="C:cytoplasm"/>
    <property type="evidence" value="ECO:0007669"/>
    <property type="project" value="TreeGrafter"/>
</dbReference>
<dbReference type="NCBIfam" id="TIGR01499">
    <property type="entry name" value="folC"/>
    <property type="match status" value="1"/>
</dbReference>
<evidence type="ECO:0000313" key="22">
    <source>
        <dbReference type="Proteomes" id="UP000275256"/>
    </source>
</evidence>
<evidence type="ECO:0000313" key="21">
    <source>
        <dbReference type="EMBL" id="RMB57795.1"/>
    </source>
</evidence>
<dbReference type="InterPro" id="IPR013221">
    <property type="entry name" value="Mur_ligase_cen"/>
</dbReference>
<dbReference type="AlphaFoldDB" id="A0A3M0FZ70"/>
<comment type="caution">
    <text evidence="21">The sequence shown here is derived from an EMBL/GenBank/DDBJ whole genome shotgun (WGS) entry which is preliminary data.</text>
</comment>
<comment type="cofactor">
    <cofactor evidence="1">
        <name>Mg(2+)</name>
        <dbReference type="ChEBI" id="CHEBI:18420"/>
    </cofactor>
</comment>
<evidence type="ECO:0000256" key="3">
    <source>
        <dbReference type="ARBA" id="ARBA00005150"/>
    </source>
</evidence>
<evidence type="ECO:0000256" key="13">
    <source>
        <dbReference type="ARBA" id="ARBA00022842"/>
    </source>
</evidence>
<evidence type="ECO:0000256" key="15">
    <source>
        <dbReference type="ARBA" id="ARBA00030592"/>
    </source>
</evidence>
<keyword evidence="10" id="KW-0479">Metal-binding</keyword>
<keyword evidence="12 18" id="KW-0067">ATP-binding</keyword>
<evidence type="ECO:0000256" key="6">
    <source>
        <dbReference type="ARBA" id="ARBA00013023"/>
    </source>
</evidence>
<dbReference type="Pfam" id="PF02875">
    <property type="entry name" value="Mur_ligase_C"/>
    <property type="match status" value="1"/>
</dbReference>
<comment type="subunit">
    <text evidence="5">Monomer.</text>
</comment>
<comment type="catalytic activity">
    <reaction evidence="16">
        <text>(6S)-5,6,7,8-tetrahydrofolyl-(gamma-L-Glu)(n) + L-glutamate + ATP = (6S)-5,6,7,8-tetrahydrofolyl-(gamma-L-Glu)(n+1) + ADP + phosphate + H(+)</text>
        <dbReference type="Rhea" id="RHEA:10580"/>
        <dbReference type="Rhea" id="RHEA-COMP:14738"/>
        <dbReference type="Rhea" id="RHEA-COMP:14740"/>
        <dbReference type="ChEBI" id="CHEBI:15378"/>
        <dbReference type="ChEBI" id="CHEBI:29985"/>
        <dbReference type="ChEBI" id="CHEBI:30616"/>
        <dbReference type="ChEBI" id="CHEBI:43474"/>
        <dbReference type="ChEBI" id="CHEBI:141005"/>
        <dbReference type="ChEBI" id="CHEBI:456216"/>
        <dbReference type="EC" id="6.3.2.17"/>
    </reaction>
</comment>
<evidence type="ECO:0000256" key="7">
    <source>
        <dbReference type="ARBA" id="ARBA00013025"/>
    </source>
</evidence>
<reference evidence="21 22" key="1">
    <citation type="submission" date="2018-10" db="EMBL/GenBank/DDBJ databases">
        <title>Tessaracoccus antarcticuss sp. nov., isolated from sediment.</title>
        <authorList>
            <person name="Zhou L.Y."/>
            <person name="Du Z.J."/>
        </authorList>
    </citation>
    <scope>NUCLEOTIDE SEQUENCE [LARGE SCALE GENOMIC DNA]</scope>
    <source>
        <strain evidence="21 22">JDX10</strain>
    </source>
</reference>
<evidence type="ECO:0000256" key="11">
    <source>
        <dbReference type="ARBA" id="ARBA00022741"/>
    </source>
</evidence>
<dbReference type="OrthoDB" id="9809356at2"/>
<evidence type="ECO:0000256" key="16">
    <source>
        <dbReference type="ARBA" id="ARBA00047493"/>
    </source>
</evidence>
<keyword evidence="13" id="KW-0460">Magnesium</keyword>
<dbReference type="GO" id="GO:0004326">
    <property type="term" value="F:tetrahydrofolylpolyglutamate synthase activity"/>
    <property type="evidence" value="ECO:0007669"/>
    <property type="project" value="UniProtKB-EC"/>
</dbReference>
<evidence type="ECO:0000256" key="9">
    <source>
        <dbReference type="ARBA" id="ARBA00022598"/>
    </source>
</evidence>
<dbReference type="InterPro" id="IPR018109">
    <property type="entry name" value="Folylpolyglutamate_synth_CS"/>
</dbReference>
<evidence type="ECO:0000256" key="17">
    <source>
        <dbReference type="ARBA" id="ARBA00049161"/>
    </source>
</evidence>
<evidence type="ECO:0000256" key="1">
    <source>
        <dbReference type="ARBA" id="ARBA00001946"/>
    </source>
</evidence>
<dbReference type="Pfam" id="PF08245">
    <property type="entry name" value="Mur_ligase_M"/>
    <property type="match status" value="1"/>
</dbReference>
<dbReference type="FunFam" id="3.40.1190.10:FF:000004">
    <property type="entry name" value="Dihydrofolate synthase/folylpolyglutamate synthase"/>
    <property type="match status" value="1"/>
</dbReference>
<dbReference type="Proteomes" id="UP000275256">
    <property type="component" value="Unassembled WGS sequence"/>
</dbReference>
<dbReference type="GO" id="GO:0046656">
    <property type="term" value="P:folic acid biosynthetic process"/>
    <property type="evidence" value="ECO:0007669"/>
    <property type="project" value="UniProtKB-KW"/>
</dbReference>
<comment type="pathway">
    <text evidence="2">Cofactor biosynthesis; tetrahydrofolate biosynthesis; 7,8-dihydrofolate from 2-amino-4-hydroxy-6-hydroxymethyl-7,8-dihydropteridine diphosphate and 4-aminobenzoate: step 2/2.</text>
</comment>
<dbReference type="InterPro" id="IPR004101">
    <property type="entry name" value="Mur_ligase_C"/>
</dbReference>
<evidence type="ECO:0000256" key="12">
    <source>
        <dbReference type="ARBA" id="ARBA00022840"/>
    </source>
</evidence>
<dbReference type="GO" id="GO:0005524">
    <property type="term" value="F:ATP binding"/>
    <property type="evidence" value="ECO:0007669"/>
    <property type="project" value="UniProtKB-KW"/>
</dbReference>
<accession>A0A3M0FZ70</accession>
<keyword evidence="14" id="KW-0289">Folate biosynthesis</keyword>
<evidence type="ECO:0000256" key="10">
    <source>
        <dbReference type="ARBA" id="ARBA00022723"/>
    </source>
</evidence>
<evidence type="ECO:0000256" key="14">
    <source>
        <dbReference type="ARBA" id="ARBA00022909"/>
    </source>
</evidence>
<gene>
    <name evidence="21" type="ORF">EAX62_15135</name>
</gene>
<evidence type="ECO:0000256" key="5">
    <source>
        <dbReference type="ARBA" id="ARBA00011245"/>
    </source>
</evidence>
<dbReference type="PANTHER" id="PTHR11136:SF0">
    <property type="entry name" value="DIHYDROFOLATE SYNTHETASE-RELATED"/>
    <property type="match status" value="1"/>
</dbReference>
<protein>
    <recommendedName>
        <fullName evidence="8">Dihydrofolate synthase/folylpolyglutamate synthase</fullName>
        <ecNumber evidence="6">6.3.2.12</ecNumber>
        <ecNumber evidence="7">6.3.2.17</ecNumber>
    </recommendedName>
    <alternativeName>
        <fullName evidence="15">Tetrahydrofolylpolyglutamate synthase</fullName>
    </alternativeName>
</protein>
<feature type="domain" description="Mur ligase C-terminal" evidence="19">
    <location>
        <begin position="303"/>
        <end position="427"/>
    </location>
</feature>
<dbReference type="RefSeq" id="WP_121902573.1">
    <property type="nucleotide sequence ID" value="NZ_REFW01000005.1"/>
</dbReference>
<keyword evidence="9 18" id="KW-0436">Ligase</keyword>
<comment type="similarity">
    <text evidence="4 18">Belongs to the folylpolyglutamate synthase family.</text>
</comment>
<dbReference type="PANTHER" id="PTHR11136">
    <property type="entry name" value="FOLYLPOLYGLUTAMATE SYNTHASE-RELATED"/>
    <property type="match status" value="1"/>
</dbReference>
<dbReference type="InterPro" id="IPR001645">
    <property type="entry name" value="Folylpolyglutamate_synth"/>
</dbReference>
<evidence type="ECO:0000256" key="8">
    <source>
        <dbReference type="ARBA" id="ARBA00019357"/>
    </source>
</evidence>
<dbReference type="PIRSF" id="PIRSF001563">
    <property type="entry name" value="Folylpolyglu_synth"/>
    <property type="match status" value="1"/>
</dbReference>
<evidence type="ECO:0000256" key="18">
    <source>
        <dbReference type="PIRNR" id="PIRNR001563"/>
    </source>
</evidence>
<sequence length="448" mass="47082">MTKTSHDALVAQLTSRWPESRVAPSLSRIQAVMDLMGDPQRSIPVIQVAGTNGKGSTAIMIEALLRASGLRVGRFASPHLSDVRERIVIDGEPISVERFDEVWSEFKPFVDMVDEQKLDGVDMTFFEVITGMAYVAFADAPVDVAVVEVGLGGRWDATSVMEPKVSVVCPIGLDHTHILGNTIAQVATEKAGIIKEGSIAVLAGQDPAAAQVLLARAVEVGAEVKAEGPDFGLLGRQMAVGGQLLRIDTAGGPVPDVFLPLFGEHMARNAALAVAAVEAFLGGKPLSSEIITEGLGSVEAPARLELVKTSPAIVLDTAHNPQAARATIDAVTESFAFAPMIGVVAMMADKDSASVLQIFAEQMDEVVITRIANSPRARAVDDLAAEAEDIWPSGKVHRAERMVDAIEMAATLADFSGPLAGVLIAGSVIAAGEARDLLVSDEKPADES</sequence>
<dbReference type="Gene3D" id="3.40.1190.10">
    <property type="entry name" value="Mur-like, catalytic domain"/>
    <property type="match status" value="1"/>
</dbReference>
<dbReference type="Gene3D" id="3.90.190.20">
    <property type="entry name" value="Mur ligase, C-terminal domain"/>
    <property type="match status" value="1"/>
</dbReference>
<dbReference type="EC" id="6.3.2.17" evidence="7"/>
<dbReference type="GO" id="GO:0008841">
    <property type="term" value="F:dihydrofolate synthase activity"/>
    <property type="evidence" value="ECO:0007669"/>
    <property type="project" value="UniProtKB-EC"/>
</dbReference>
<keyword evidence="22" id="KW-1185">Reference proteome</keyword>
<evidence type="ECO:0000259" key="20">
    <source>
        <dbReference type="Pfam" id="PF08245"/>
    </source>
</evidence>
<name>A0A3M0FZ70_9ACTN</name>
<comment type="catalytic activity">
    <reaction evidence="17">
        <text>7,8-dihydropteroate + L-glutamate + ATP = 7,8-dihydrofolate + ADP + phosphate + H(+)</text>
        <dbReference type="Rhea" id="RHEA:23584"/>
        <dbReference type="ChEBI" id="CHEBI:15378"/>
        <dbReference type="ChEBI" id="CHEBI:17839"/>
        <dbReference type="ChEBI" id="CHEBI:29985"/>
        <dbReference type="ChEBI" id="CHEBI:30616"/>
        <dbReference type="ChEBI" id="CHEBI:43474"/>
        <dbReference type="ChEBI" id="CHEBI:57451"/>
        <dbReference type="ChEBI" id="CHEBI:456216"/>
        <dbReference type="EC" id="6.3.2.12"/>
    </reaction>
</comment>
<feature type="domain" description="Mur ligase central" evidence="20">
    <location>
        <begin position="48"/>
        <end position="277"/>
    </location>
</feature>
<dbReference type="GO" id="GO:0046872">
    <property type="term" value="F:metal ion binding"/>
    <property type="evidence" value="ECO:0007669"/>
    <property type="project" value="UniProtKB-KW"/>
</dbReference>
<dbReference type="SUPFAM" id="SSF53244">
    <property type="entry name" value="MurD-like peptide ligases, peptide-binding domain"/>
    <property type="match status" value="1"/>
</dbReference>
<dbReference type="InterPro" id="IPR036565">
    <property type="entry name" value="Mur-like_cat_sf"/>
</dbReference>
<dbReference type="EMBL" id="REFW01000005">
    <property type="protein sequence ID" value="RMB57795.1"/>
    <property type="molecule type" value="Genomic_DNA"/>
</dbReference>
<dbReference type="InterPro" id="IPR036615">
    <property type="entry name" value="Mur_ligase_C_dom_sf"/>
</dbReference>
<comment type="pathway">
    <text evidence="3">Cofactor biosynthesis; tetrahydrofolylpolyglutamate biosynthesis.</text>
</comment>
<evidence type="ECO:0000259" key="19">
    <source>
        <dbReference type="Pfam" id="PF02875"/>
    </source>
</evidence>
<dbReference type="SUPFAM" id="SSF53623">
    <property type="entry name" value="MurD-like peptide ligases, catalytic domain"/>
    <property type="match status" value="1"/>
</dbReference>
<dbReference type="PROSITE" id="PS01012">
    <property type="entry name" value="FOLYLPOLYGLU_SYNT_2"/>
    <property type="match status" value="1"/>
</dbReference>
<keyword evidence="11 18" id="KW-0547">Nucleotide-binding</keyword>
<proteinExistence type="inferred from homology"/>
<evidence type="ECO:0000256" key="2">
    <source>
        <dbReference type="ARBA" id="ARBA00004799"/>
    </source>
</evidence>